<feature type="domain" description="Response regulatory" evidence="11">
    <location>
        <begin position="670"/>
        <end position="786"/>
    </location>
</feature>
<keyword evidence="15" id="KW-1185">Reference proteome</keyword>
<dbReference type="PANTHER" id="PTHR43395">
    <property type="entry name" value="SENSOR HISTIDINE KINASE CHEA"/>
    <property type="match status" value="1"/>
</dbReference>
<dbReference type="SMART" id="SM00387">
    <property type="entry name" value="HATPase_c"/>
    <property type="match status" value="1"/>
</dbReference>
<dbReference type="InterPro" id="IPR003594">
    <property type="entry name" value="HATPase_dom"/>
</dbReference>
<dbReference type="Proteomes" id="UP001620514">
    <property type="component" value="Unassembled WGS sequence"/>
</dbReference>
<comment type="caution">
    <text evidence="14">The sequence shown here is derived from an EMBL/GenBank/DDBJ whole genome shotgun (WGS) entry which is preliminary data.</text>
</comment>
<dbReference type="GO" id="GO:0016301">
    <property type="term" value="F:kinase activity"/>
    <property type="evidence" value="ECO:0007669"/>
    <property type="project" value="UniProtKB-KW"/>
</dbReference>
<evidence type="ECO:0000256" key="8">
    <source>
        <dbReference type="PROSITE-ProRule" id="PRU00169"/>
    </source>
</evidence>
<dbReference type="Pfam" id="PF00072">
    <property type="entry name" value="Response_reg"/>
    <property type="match status" value="1"/>
</dbReference>
<dbReference type="Pfam" id="PF01584">
    <property type="entry name" value="CheW"/>
    <property type="match status" value="1"/>
</dbReference>
<evidence type="ECO:0000313" key="14">
    <source>
        <dbReference type="EMBL" id="MFK4440911.1"/>
    </source>
</evidence>
<dbReference type="PROSITE" id="PS50851">
    <property type="entry name" value="CHEW"/>
    <property type="match status" value="1"/>
</dbReference>
<dbReference type="RefSeq" id="WP_404604568.1">
    <property type="nucleotide sequence ID" value="NZ_JBIYDN010000002.1"/>
</dbReference>
<dbReference type="SUPFAM" id="SSF52172">
    <property type="entry name" value="CheY-like"/>
    <property type="match status" value="1"/>
</dbReference>
<dbReference type="EMBL" id="JBIYDN010000002">
    <property type="protein sequence ID" value="MFK4440911.1"/>
    <property type="molecule type" value="Genomic_DNA"/>
</dbReference>
<dbReference type="InterPro" id="IPR036890">
    <property type="entry name" value="HATPase_C_sf"/>
</dbReference>
<dbReference type="InterPro" id="IPR051315">
    <property type="entry name" value="Bact_Chemotaxis_CheA"/>
</dbReference>
<dbReference type="CDD" id="cd00088">
    <property type="entry name" value="HPT"/>
    <property type="match status" value="1"/>
</dbReference>
<evidence type="ECO:0000256" key="1">
    <source>
        <dbReference type="ARBA" id="ARBA00000085"/>
    </source>
</evidence>
<dbReference type="InterPro" id="IPR005467">
    <property type="entry name" value="His_kinase_dom"/>
</dbReference>
<dbReference type="PROSITE" id="PS50109">
    <property type="entry name" value="HIS_KIN"/>
    <property type="match status" value="1"/>
</dbReference>
<evidence type="ECO:0000259" key="11">
    <source>
        <dbReference type="PROSITE" id="PS50110"/>
    </source>
</evidence>
<dbReference type="InterPro" id="IPR036641">
    <property type="entry name" value="HPT_dom_sf"/>
</dbReference>
<evidence type="ECO:0000313" key="15">
    <source>
        <dbReference type="Proteomes" id="UP001620514"/>
    </source>
</evidence>
<dbReference type="PANTHER" id="PTHR43395:SF1">
    <property type="entry name" value="CHEMOTAXIS PROTEIN CHEA"/>
    <property type="match status" value="1"/>
</dbReference>
<evidence type="ECO:0000256" key="4">
    <source>
        <dbReference type="ARBA" id="ARBA00022679"/>
    </source>
</evidence>
<organism evidence="14 15">
    <name type="scientific">Caballeronia udeis</name>
    <dbReference type="NCBI Taxonomy" id="1232866"/>
    <lineage>
        <taxon>Bacteria</taxon>
        <taxon>Pseudomonadati</taxon>
        <taxon>Pseudomonadota</taxon>
        <taxon>Betaproteobacteria</taxon>
        <taxon>Burkholderiales</taxon>
        <taxon>Burkholderiaceae</taxon>
        <taxon>Caballeronia</taxon>
    </lineage>
</organism>
<dbReference type="PRINTS" id="PR00344">
    <property type="entry name" value="BCTRLSENSOR"/>
</dbReference>
<comment type="catalytic activity">
    <reaction evidence="1">
        <text>ATP + protein L-histidine = ADP + protein N-phospho-L-histidine.</text>
        <dbReference type="EC" id="2.7.13.3"/>
    </reaction>
</comment>
<accession>A0ABW8MDT9</accession>
<dbReference type="Pfam" id="PF01627">
    <property type="entry name" value="Hpt"/>
    <property type="match status" value="1"/>
</dbReference>
<dbReference type="InterPro" id="IPR004358">
    <property type="entry name" value="Sig_transdc_His_kin-like_C"/>
</dbReference>
<dbReference type="SMART" id="SM00448">
    <property type="entry name" value="REC"/>
    <property type="match status" value="1"/>
</dbReference>
<evidence type="ECO:0000256" key="5">
    <source>
        <dbReference type="ARBA" id="ARBA00022777"/>
    </source>
</evidence>
<evidence type="ECO:0000259" key="10">
    <source>
        <dbReference type="PROSITE" id="PS50109"/>
    </source>
</evidence>
<dbReference type="EC" id="2.7.13.3" evidence="2"/>
<proteinExistence type="predicted"/>
<dbReference type="SUPFAM" id="SSF50341">
    <property type="entry name" value="CheW-like"/>
    <property type="match status" value="1"/>
</dbReference>
<dbReference type="InterPro" id="IPR036061">
    <property type="entry name" value="CheW-like_dom_sf"/>
</dbReference>
<keyword evidence="6" id="KW-0902">Two-component regulatory system</keyword>
<dbReference type="SUPFAM" id="SSF47226">
    <property type="entry name" value="Histidine-containing phosphotransfer domain, HPT domain"/>
    <property type="match status" value="1"/>
</dbReference>
<dbReference type="Pfam" id="PF02518">
    <property type="entry name" value="HATPase_c"/>
    <property type="match status" value="1"/>
</dbReference>
<dbReference type="Gene3D" id="1.20.120.160">
    <property type="entry name" value="HPT domain"/>
    <property type="match status" value="1"/>
</dbReference>
<feature type="modified residue" description="Phosphohistidine" evidence="7">
    <location>
        <position position="53"/>
    </location>
</feature>
<evidence type="ECO:0000259" key="13">
    <source>
        <dbReference type="PROSITE" id="PS50894"/>
    </source>
</evidence>
<keyword evidence="3 8" id="KW-0597">Phosphoprotein</keyword>
<dbReference type="InterPro" id="IPR001789">
    <property type="entry name" value="Sig_transdc_resp-reg_receiver"/>
</dbReference>
<feature type="domain" description="CheW-like" evidence="12">
    <location>
        <begin position="512"/>
        <end position="646"/>
    </location>
</feature>
<feature type="modified residue" description="4-aspartylphosphate" evidence="8">
    <location>
        <position position="719"/>
    </location>
</feature>
<dbReference type="SMART" id="SM00073">
    <property type="entry name" value="HPT"/>
    <property type="match status" value="1"/>
</dbReference>
<dbReference type="PROSITE" id="PS50894">
    <property type="entry name" value="HPT"/>
    <property type="match status" value="1"/>
</dbReference>
<dbReference type="Gene3D" id="3.40.50.2300">
    <property type="match status" value="1"/>
</dbReference>
<keyword evidence="5 14" id="KW-0418">Kinase</keyword>
<name>A0ABW8MDT9_9BURK</name>
<evidence type="ECO:0000256" key="2">
    <source>
        <dbReference type="ARBA" id="ARBA00012438"/>
    </source>
</evidence>
<feature type="domain" description="Histidine kinase" evidence="10">
    <location>
        <begin position="248"/>
        <end position="510"/>
    </location>
</feature>
<dbReference type="Gene3D" id="2.30.30.40">
    <property type="entry name" value="SH3 Domains"/>
    <property type="match status" value="1"/>
</dbReference>
<evidence type="ECO:0000259" key="12">
    <source>
        <dbReference type="PROSITE" id="PS50851"/>
    </source>
</evidence>
<dbReference type="InterPro" id="IPR008207">
    <property type="entry name" value="Sig_transdc_His_kin_Hpt_dom"/>
</dbReference>
<reference evidence="14 15" key="2">
    <citation type="submission" date="2024-11" db="EMBL/GenBank/DDBJ databases">
        <title>Using genomics to understand microbial adaptation to soil warming.</title>
        <authorList>
            <person name="Deangelis K.M. PhD."/>
        </authorList>
    </citation>
    <scope>NUCLEOTIDE SEQUENCE [LARGE SCALE GENOMIC DNA]</scope>
    <source>
        <strain evidence="14 15">GAS97</strain>
    </source>
</reference>
<dbReference type="InterPro" id="IPR002545">
    <property type="entry name" value="CheW-lke_dom"/>
</dbReference>
<sequence length="792" mass="86265">MSGAETGRGQPSLIDLFREEARAQAQILSDGLLALERAPRDPVTLEACMRAAHSLKGAARIVGVPDGVSLAHVMEDCFVGAQQGRVGVDAGMIDLLLSGVDLILRIGQASGDETLSQTDVNAFVDALNARMDGVTAAPPSSVFEAPQVDADVDLSHELTLPAPAVEETQEAAEAAEAMEDTPHQPARSVELREPARMLRVRADTLDRLLSHSGESLVESRWLKPFAQSMLRVKRIQRDASRALDFLHESLHESLTEAATLASTSSAAPTAALDARTLDALDEVRRLNAEAHRQLGERLAELENYDRRSTHLSQQLYDEALECRMRPFVDATGGFARMVRDVARSLDKQVRFVIAGEATEVDRDILDLLEAPLGHLLRNAVDHGIEAPSLRRALGKPPEGTITLEARHSAGSLFISVSDDGAGVDLDALRRAIVQKRLANETTAARLTDTELLEFLFLPGFSMRDTVTDVSGRGVGLDAVQDVVRQVRGNLRVTQEPLVGTHFVMQLPLTLSVIRSLIVEVDGEPYGLPLAHVTRTLVLPRASIDLLEGHQHFAFEGRRLGIVTAHQILRSGTFDTVIDTLNVVVIGQGAASYGVVVDRFLGERMLVVQPLDKRLGKVPNIAAGALMENGDPLLIADLDDWLRAVEKLVVDGELGRVSPGTARVVAAARKRVLVVDDSLTVRELERKLLAGRGYEVTIAVDGMDGWNAVRSERFDLVITDIDMPRLDGIELVTLIRRDSQLRETPVMIVSYKDRAEDRQRGLDAGADYYLAKGSFHDQTLLDAVRDLIGEAQS</sequence>
<dbReference type="PROSITE" id="PS50110">
    <property type="entry name" value="RESPONSE_REGULATORY"/>
    <property type="match status" value="1"/>
</dbReference>
<evidence type="ECO:0000256" key="6">
    <source>
        <dbReference type="ARBA" id="ARBA00023012"/>
    </source>
</evidence>
<dbReference type="SUPFAM" id="SSF55874">
    <property type="entry name" value="ATPase domain of HSP90 chaperone/DNA topoisomerase II/histidine kinase"/>
    <property type="match status" value="1"/>
</dbReference>
<dbReference type="SMART" id="SM00260">
    <property type="entry name" value="CheW"/>
    <property type="match status" value="1"/>
</dbReference>
<dbReference type="Gene3D" id="3.30.565.10">
    <property type="entry name" value="Histidine kinase-like ATPase, C-terminal domain"/>
    <property type="match status" value="1"/>
</dbReference>
<feature type="domain" description="HPt" evidence="13">
    <location>
        <begin position="6"/>
        <end position="110"/>
    </location>
</feature>
<protein>
    <recommendedName>
        <fullName evidence="2">histidine kinase</fullName>
        <ecNumber evidence="2">2.7.13.3</ecNumber>
    </recommendedName>
</protein>
<feature type="region of interest" description="Disordered" evidence="9">
    <location>
        <begin position="167"/>
        <end position="188"/>
    </location>
</feature>
<reference evidence="14 15" key="1">
    <citation type="submission" date="2024-10" db="EMBL/GenBank/DDBJ databases">
        <authorList>
            <person name="Deangelis K."/>
            <person name="Huntemann M."/>
            <person name="Clum A."/>
            <person name="Wang J."/>
            <person name="Palaniappan K."/>
            <person name="Ritter S."/>
            <person name="Chen I.-M."/>
            <person name="Stamatis D."/>
            <person name="Reddy T."/>
            <person name="O'Malley R."/>
            <person name="Daum C."/>
            <person name="Ng V."/>
            <person name="Ivanova N."/>
            <person name="Kyrpides N."/>
            <person name="Woyke T."/>
        </authorList>
    </citation>
    <scope>NUCLEOTIDE SEQUENCE [LARGE SCALE GENOMIC DNA]</scope>
    <source>
        <strain evidence="14 15">GAS97</strain>
    </source>
</reference>
<gene>
    <name evidence="14" type="ORF">ABH943_000917</name>
</gene>
<evidence type="ECO:0000256" key="9">
    <source>
        <dbReference type="SAM" id="MobiDB-lite"/>
    </source>
</evidence>
<dbReference type="InterPro" id="IPR011006">
    <property type="entry name" value="CheY-like_superfamily"/>
</dbReference>
<keyword evidence="4" id="KW-0808">Transferase</keyword>
<evidence type="ECO:0000256" key="3">
    <source>
        <dbReference type="ARBA" id="ARBA00022553"/>
    </source>
</evidence>
<evidence type="ECO:0000256" key="7">
    <source>
        <dbReference type="PROSITE-ProRule" id="PRU00110"/>
    </source>
</evidence>